<proteinExistence type="predicted"/>
<feature type="signal peptide" evidence="1">
    <location>
        <begin position="1"/>
        <end position="27"/>
    </location>
</feature>
<keyword evidence="3" id="KW-1185">Reference proteome</keyword>
<feature type="chain" id="PRO_5047537964" description="Lactococcin 972 family bacteriocin" evidence="1">
    <location>
        <begin position="28"/>
        <end position="125"/>
    </location>
</feature>
<gene>
    <name evidence="2" type="ORF">ACFFV7_37145</name>
</gene>
<sequence length="125" mass="13751">MRKVLAAAALAGSVALTGLAAAPAAQAASSSGWGTFHASNHKASTHGNTYGSHGKVYTHWYGKESTPKFGYVWFRYYANGSWHQFSRKWDGSHDETWSGRGIKKIYTWTCWGGAGTYCGDRHRVF</sequence>
<evidence type="ECO:0000313" key="3">
    <source>
        <dbReference type="Proteomes" id="UP001589647"/>
    </source>
</evidence>
<organism evidence="2 3">
    <name type="scientific">Nonomuraea spiralis</name>
    <dbReference type="NCBI Taxonomy" id="46182"/>
    <lineage>
        <taxon>Bacteria</taxon>
        <taxon>Bacillati</taxon>
        <taxon>Actinomycetota</taxon>
        <taxon>Actinomycetes</taxon>
        <taxon>Streptosporangiales</taxon>
        <taxon>Streptosporangiaceae</taxon>
        <taxon>Nonomuraea</taxon>
    </lineage>
</organism>
<accession>A0ABV5IQS1</accession>
<comment type="caution">
    <text evidence="2">The sequence shown here is derived from an EMBL/GenBank/DDBJ whole genome shotgun (WGS) entry which is preliminary data.</text>
</comment>
<evidence type="ECO:0008006" key="4">
    <source>
        <dbReference type="Google" id="ProtNLM"/>
    </source>
</evidence>
<dbReference type="Proteomes" id="UP001589647">
    <property type="component" value="Unassembled WGS sequence"/>
</dbReference>
<reference evidence="2 3" key="1">
    <citation type="submission" date="2024-09" db="EMBL/GenBank/DDBJ databases">
        <authorList>
            <person name="Sun Q."/>
            <person name="Mori K."/>
        </authorList>
    </citation>
    <scope>NUCLEOTIDE SEQUENCE [LARGE SCALE GENOMIC DNA]</scope>
    <source>
        <strain evidence="2 3">CCM 3426</strain>
    </source>
</reference>
<evidence type="ECO:0000256" key="1">
    <source>
        <dbReference type="SAM" id="SignalP"/>
    </source>
</evidence>
<protein>
    <recommendedName>
        <fullName evidence="4">Lactococcin 972 family bacteriocin</fullName>
    </recommendedName>
</protein>
<evidence type="ECO:0000313" key="2">
    <source>
        <dbReference type="EMBL" id="MFB9206866.1"/>
    </source>
</evidence>
<keyword evidence="1" id="KW-0732">Signal</keyword>
<dbReference type="EMBL" id="JBHMEI010000042">
    <property type="protein sequence ID" value="MFB9206866.1"/>
    <property type="molecule type" value="Genomic_DNA"/>
</dbReference>
<dbReference type="RefSeq" id="WP_189652101.1">
    <property type="nucleotide sequence ID" value="NZ_BMRC01000024.1"/>
</dbReference>
<name>A0ABV5IQS1_9ACTN</name>